<keyword evidence="6 9" id="KW-0460">Magnesium</keyword>
<feature type="binding site" evidence="9">
    <location>
        <begin position="15"/>
        <end position="17"/>
    </location>
    <ligand>
        <name>substrate</name>
    </ligand>
</feature>
<comment type="function">
    <text evidence="9">Catalyzes the phosphorylation of ribose at O-5 in a reaction requiring ATP and magnesium. The resulting D-ribose-5-phosphate can then be used either for sythesis of nucleotides, histidine, and tryptophan, or as a component of the pentose phosphate pathway.</text>
</comment>
<keyword evidence="4 9" id="KW-0418">Kinase</keyword>
<evidence type="ECO:0000256" key="2">
    <source>
        <dbReference type="ARBA" id="ARBA00022723"/>
    </source>
</evidence>
<feature type="binding site" evidence="9">
    <location>
        <position position="240"/>
    </location>
    <ligand>
        <name>K(+)</name>
        <dbReference type="ChEBI" id="CHEBI:29103"/>
    </ligand>
</feature>
<comment type="cofactor">
    <cofactor evidence="9">
        <name>Mg(2+)</name>
        <dbReference type="ChEBI" id="CHEBI:18420"/>
    </cofactor>
    <text evidence="9">Requires a divalent cation, most likely magnesium in vivo, as an electrophilic catalyst to aid phosphoryl group transfer. It is the chelate of the metal and the nucleotide that is the actual substrate.</text>
</comment>
<keyword evidence="12" id="KW-1185">Reference proteome</keyword>
<feature type="binding site" evidence="9">
    <location>
        <begin position="212"/>
        <end position="217"/>
    </location>
    <ligand>
        <name>ATP</name>
        <dbReference type="ChEBI" id="CHEBI:30616"/>
    </ligand>
</feature>
<dbReference type="Gene3D" id="3.40.1190.20">
    <property type="match status" value="1"/>
</dbReference>
<feature type="binding site" evidence="9">
    <location>
        <position position="183"/>
    </location>
    <ligand>
        <name>ATP</name>
        <dbReference type="ChEBI" id="CHEBI:30616"/>
    </ligand>
</feature>
<keyword evidence="9" id="KW-0963">Cytoplasm</keyword>
<protein>
    <recommendedName>
        <fullName evidence="9">Ribokinase</fullName>
        <shortName evidence="9">RK</shortName>
        <ecNumber evidence="9">2.7.1.15</ecNumber>
    </recommendedName>
</protein>
<evidence type="ECO:0000313" key="11">
    <source>
        <dbReference type="EMBL" id="ATY33820.1"/>
    </source>
</evidence>
<keyword evidence="3 9" id="KW-0547">Nucleotide-binding</keyword>
<feature type="domain" description="Carbohydrate kinase PfkB" evidence="10">
    <location>
        <begin position="8"/>
        <end position="286"/>
    </location>
</feature>
<keyword evidence="1 9" id="KW-0808">Transferase</keyword>
<dbReference type="OrthoDB" id="9775849at2"/>
<feature type="binding site" evidence="9">
    <location>
        <position position="277"/>
    </location>
    <ligand>
        <name>K(+)</name>
        <dbReference type="ChEBI" id="CHEBI:29103"/>
    </ligand>
</feature>
<dbReference type="GO" id="GO:0005829">
    <property type="term" value="C:cytosol"/>
    <property type="evidence" value="ECO:0007669"/>
    <property type="project" value="TreeGrafter"/>
</dbReference>
<dbReference type="GO" id="GO:0004747">
    <property type="term" value="F:ribokinase activity"/>
    <property type="evidence" value="ECO:0007669"/>
    <property type="project" value="UniProtKB-UniRule"/>
</dbReference>
<dbReference type="Pfam" id="PF00294">
    <property type="entry name" value="PfkB"/>
    <property type="match status" value="1"/>
</dbReference>
<keyword evidence="7 9" id="KW-0630">Potassium</keyword>
<dbReference type="HAMAP" id="MF_01987">
    <property type="entry name" value="Ribokinase"/>
    <property type="match status" value="1"/>
</dbReference>
<dbReference type="AlphaFoldDB" id="A0A2K8MIW2"/>
<dbReference type="PANTHER" id="PTHR10584:SF166">
    <property type="entry name" value="RIBOKINASE"/>
    <property type="match status" value="1"/>
</dbReference>
<dbReference type="InterPro" id="IPR002139">
    <property type="entry name" value="Ribo/fructo_kinase"/>
</dbReference>
<evidence type="ECO:0000256" key="4">
    <source>
        <dbReference type="ARBA" id="ARBA00022777"/>
    </source>
</evidence>
<sequence length="317" mass="30957">MSRLGGRILVAGSANADFVVRASHIPSPGETVLGGDLSIVPGGKGANQAVAAARAGGAATAMLLALGEDASAGLLERSLGDAGVALHIVRTAEPTGAALITVADSGENAITVSPGANAALAPGDLPDLTGVAWLVMQLETPIDTVVAFARAARAQGVSVLLNVAPARAVPPALLDAVDVLVANEEELALIAGGDGSIVDRLAAVGTPIAIVTLGARGCCAWSDGAAVLQGAFGVDAIDTTAAGDTFCGTLAAALARGDALSMALRTASAAGALATTRAGAQSGIPAQREVDHLLATAVDDADIADLAHYCGVGDRAD</sequence>
<keyword evidence="5 9" id="KW-0067">ATP-binding</keyword>
<comment type="subunit">
    <text evidence="9">Homodimer.</text>
</comment>
<dbReference type="KEGG" id="sphc:CVN68_19190"/>
<dbReference type="EC" id="2.7.1.15" evidence="9"/>
<organism evidence="11 12">
    <name type="scientific">Sphingomonas psychrotolerans</name>
    <dbReference type="NCBI Taxonomy" id="1327635"/>
    <lineage>
        <taxon>Bacteria</taxon>
        <taxon>Pseudomonadati</taxon>
        <taxon>Pseudomonadota</taxon>
        <taxon>Alphaproteobacteria</taxon>
        <taxon>Sphingomonadales</taxon>
        <taxon>Sphingomonadaceae</taxon>
        <taxon>Sphingomonas</taxon>
    </lineage>
</organism>
<comment type="subcellular location">
    <subcellularLocation>
        <location evidence="9">Cytoplasm</location>
    </subcellularLocation>
</comment>
<feature type="binding site" evidence="9">
    <location>
        <position position="274"/>
    </location>
    <ligand>
        <name>K(+)</name>
        <dbReference type="ChEBI" id="CHEBI:29103"/>
    </ligand>
</feature>
<feature type="binding site" evidence="9">
    <location>
        <position position="139"/>
    </location>
    <ligand>
        <name>substrate</name>
    </ligand>
</feature>
<feature type="active site" description="Proton acceptor" evidence="9">
    <location>
        <position position="244"/>
    </location>
</feature>
<dbReference type="PANTHER" id="PTHR10584">
    <property type="entry name" value="SUGAR KINASE"/>
    <property type="match status" value="1"/>
</dbReference>
<dbReference type="EMBL" id="CP024923">
    <property type="protein sequence ID" value="ATY33820.1"/>
    <property type="molecule type" value="Genomic_DNA"/>
</dbReference>
<comment type="similarity">
    <text evidence="9">Belongs to the carbohydrate kinase PfkB family. Ribokinase subfamily.</text>
</comment>
<keyword evidence="2 9" id="KW-0479">Metal-binding</keyword>
<evidence type="ECO:0000256" key="6">
    <source>
        <dbReference type="ARBA" id="ARBA00022842"/>
    </source>
</evidence>
<feature type="binding site" evidence="9">
    <location>
        <position position="238"/>
    </location>
    <ligand>
        <name>K(+)</name>
        <dbReference type="ChEBI" id="CHEBI:29103"/>
    </ligand>
</feature>
<evidence type="ECO:0000256" key="8">
    <source>
        <dbReference type="ARBA" id="ARBA00023277"/>
    </source>
</evidence>
<dbReference type="GO" id="GO:0005524">
    <property type="term" value="F:ATP binding"/>
    <property type="evidence" value="ECO:0007669"/>
    <property type="project" value="UniProtKB-UniRule"/>
</dbReference>
<comment type="catalytic activity">
    <reaction evidence="9">
        <text>D-ribose + ATP = D-ribose 5-phosphate + ADP + H(+)</text>
        <dbReference type="Rhea" id="RHEA:13697"/>
        <dbReference type="ChEBI" id="CHEBI:15378"/>
        <dbReference type="ChEBI" id="CHEBI:30616"/>
        <dbReference type="ChEBI" id="CHEBI:47013"/>
        <dbReference type="ChEBI" id="CHEBI:78346"/>
        <dbReference type="ChEBI" id="CHEBI:456216"/>
        <dbReference type="EC" id="2.7.1.15"/>
    </reaction>
</comment>
<feature type="binding site" evidence="9">
    <location>
        <begin position="243"/>
        <end position="244"/>
    </location>
    <ligand>
        <name>ATP</name>
        <dbReference type="ChEBI" id="CHEBI:30616"/>
    </ligand>
</feature>
<dbReference type="Proteomes" id="UP000229081">
    <property type="component" value="Chromosome"/>
</dbReference>
<comment type="caution">
    <text evidence="9">Lacks conserved residue(s) required for the propagation of feature annotation.</text>
</comment>
<evidence type="ECO:0000256" key="1">
    <source>
        <dbReference type="ARBA" id="ARBA00022679"/>
    </source>
</evidence>
<evidence type="ECO:0000256" key="5">
    <source>
        <dbReference type="ARBA" id="ARBA00022840"/>
    </source>
</evidence>
<dbReference type="CDD" id="cd01174">
    <property type="entry name" value="ribokinase"/>
    <property type="match status" value="1"/>
</dbReference>
<feature type="binding site" evidence="9">
    <location>
        <begin position="43"/>
        <end position="47"/>
    </location>
    <ligand>
        <name>substrate</name>
    </ligand>
</feature>
<accession>A0A2K8MIW2</accession>
<dbReference type="GO" id="GO:0019303">
    <property type="term" value="P:D-ribose catabolic process"/>
    <property type="evidence" value="ECO:0007669"/>
    <property type="project" value="UniProtKB-UniRule"/>
</dbReference>
<dbReference type="RefSeq" id="WP_100283617.1">
    <property type="nucleotide sequence ID" value="NZ_CP024923.1"/>
</dbReference>
<comment type="activity regulation">
    <text evidence="9">Activated by a monovalent cation that binds near, but not in, the active site. The most likely occupant of the site in vivo is potassium. Ion binding induces a conformational change that may alter substrate affinity.</text>
</comment>
<keyword evidence="8 9" id="KW-0119">Carbohydrate metabolism</keyword>
<dbReference type="SUPFAM" id="SSF53613">
    <property type="entry name" value="Ribokinase-like"/>
    <property type="match status" value="1"/>
</dbReference>
<evidence type="ECO:0000256" key="9">
    <source>
        <dbReference type="HAMAP-Rule" id="MF_01987"/>
    </source>
</evidence>
<feature type="binding site" evidence="9">
    <location>
        <position position="279"/>
    </location>
    <ligand>
        <name>K(+)</name>
        <dbReference type="ChEBI" id="CHEBI:29103"/>
    </ligand>
</feature>
<feature type="binding site" evidence="9">
    <location>
        <position position="244"/>
    </location>
    <ligand>
        <name>substrate</name>
    </ligand>
</feature>
<dbReference type="PRINTS" id="PR00990">
    <property type="entry name" value="RIBOKINASE"/>
</dbReference>
<evidence type="ECO:0000259" key="10">
    <source>
        <dbReference type="Pfam" id="PF00294"/>
    </source>
</evidence>
<evidence type="ECO:0000313" key="12">
    <source>
        <dbReference type="Proteomes" id="UP000229081"/>
    </source>
</evidence>
<comment type="pathway">
    <text evidence="9">Carbohydrate metabolism; D-ribose degradation; D-ribose 5-phosphate from beta-D-ribopyranose: step 2/2.</text>
</comment>
<reference evidence="11 12" key="1">
    <citation type="submission" date="2017-11" db="EMBL/GenBank/DDBJ databases">
        <title>Complete genome sequence of Sphingomonas sp. Strain Cra20, a psychrotolerant potential plant growth promoting rhizobacteria.</title>
        <authorList>
            <person name="Luo Y."/>
        </authorList>
    </citation>
    <scope>NUCLEOTIDE SEQUENCE [LARGE SCALE GENOMIC DNA]</scope>
    <source>
        <strain evidence="11 12">Cra20</strain>
    </source>
</reference>
<gene>
    <name evidence="9" type="primary">rbsK</name>
    <name evidence="11" type="ORF">CVN68_19190</name>
</gene>
<dbReference type="InterPro" id="IPR011877">
    <property type="entry name" value="Ribokinase"/>
</dbReference>
<evidence type="ECO:0000256" key="7">
    <source>
        <dbReference type="ARBA" id="ARBA00022958"/>
    </source>
</evidence>
<proteinExistence type="inferred from homology"/>
<dbReference type="InterPro" id="IPR011611">
    <property type="entry name" value="PfkB_dom"/>
</dbReference>
<dbReference type="InterPro" id="IPR029056">
    <property type="entry name" value="Ribokinase-like"/>
</dbReference>
<name>A0A2K8MIW2_9SPHN</name>
<dbReference type="GO" id="GO:0046872">
    <property type="term" value="F:metal ion binding"/>
    <property type="evidence" value="ECO:0007669"/>
    <property type="project" value="UniProtKB-KW"/>
</dbReference>
<dbReference type="UniPathway" id="UPA00916">
    <property type="reaction ID" value="UER00889"/>
</dbReference>
<evidence type="ECO:0000256" key="3">
    <source>
        <dbReference type="ARBA" id="ARBA00022741"/>
    </source>
</evidence>